<name>Q0EYN3_9PROT</name>
<dbReference type="EMBL" id="AATS01000009">
    <property type="protein sequence ID" value="EAU54334.1"/>
    <property type="molecule type" value="Genomic_DNA"/>
</dbReference>
<dbReference type="eggNOG" id="COG0530">
    <property type="taxonomic scope" value="Bacteria"/>
</dbReference>
<proteinExistence type="predicted"/>
<comment type="subcellular location">
    <subcellularLocation>
        <location evidence="1">Membrane</location>
        <topology evidence="1">Multi-pass membrane protein</topology>
    </subcellularLocation>
</comment>
<evidence type="ECO:0000256" key="1">
    <source>
        <dbReference type="ARBA" id="ARBA00004141"/>
    </source>
</evidence>
<reference evidence="7 8" key="1">
    <citation type="submission" date="2006-09" db="EMBL/GenBank/DDBJ databases">
        <authorList>
            <person name="Emerson D."/>
            <person name="Ferriera S."/>
            <person name="Johnson J."/>
            <person name="Kravitz S."/>
            <person name="Halpern A."/>
            <person name="Remington K."/>
            <person name="Beeson K."/>
            <person name="Tran B."/>
            <person name="Rogers Y.-H."/>
            <person name="Friedman R."/>
            <person name="Venter J.C."/>
        </authorList>
    </citation>
    <scope>NUCLEOTIDE SEQUENCE [LARGE SCALE GENOMIC DNA]</scope>
    <source>
        <strain evidence="7 8">PV-1</strain>
    </source>
</reference>
<feature type="transmembrane region" description="Helical" evidence="5">
    <location>
        <begin position="189"/>
        <end position="208"/>
    </location>
</feature>
<dbReference type="Gene3D" id="1.20.1420.30">
    <property type="entry name" value="NCX, central ion-binding region"/>
    <property type="match status" value="1"/>
</dbReference>
<dbReference type="InParanoid" id="Q0EYN3"/>
<dbReference type="AlphaFoldDB" id="Q0EYN3"/>
<dbReference type="InterPro" id="IPR044880">
    <property type="entry name" value="NCX_ion-bd_dom_sf"/>
</dbReference>
<protein>
    <submittedName>
        <fullName evidence="7">Ca2+:cation antiporter, CaCA family protein</fullName>
    </submittedName>
</protein>
<keyword evidence="8" id="KW-1185">Reference proteome</keyword>
<dbReference type="Pfam" id="PF01699">
    <property type="entry name" value="Na_Ca_ex"/>
    <property type="match status" value="2"/>
</dbReference>
<dbReference type="PANTHER" id="PTHR10846">
    <property type="entry name" value="SODIUM/POTASSIUM/CALCIUM EXCHANGER"/>
    <property type="match status" value="1"/>
</dbReference>
<feature type="transmembrane region" description="Helical" evidence="5">
    <location>
        <begin position="214"/>
        <end position="233"/>
    </location>
</feature>
<keyword evidence="2 5" id="KW-0812">Transmembrane</keyword>
<evidence type="ECO:0000256" key="4">
    <source>
        <dbReference type="ARBA" id="ARBA00023136"/>
    </source>
</evidence>
<dbReference type="GO" id="GO:0005262">
    <property type="term" value="F:calcium channel activity"/>
    <property type="evidence" value="ECO:0007669"/>
    <property type="project" value="TreeGrafter"/>
</dbReference>
<evidence type="ECO:0000313" key="8">
    <source>
        <dbReference type="Proteomes" id="UP000005297"/>
    </source>
</evidence>
<evidence type="ECO:0000256" key="2">
    <source>
        <dbReference type="ARBA" id="ARBA00022692"/>
    </source>
</evidence>
<feature type="transmembrane region" description="Helical" evidence="5">
    <location>
        <begin position="312"/>
        <end position="330"/>
    </location>
</feature>
<dbReference type="InterPro" id="IPR004481">
    <property type="entry name" value="K/Na/Ca-exchanger"/>
</dbReference>
<feature type="transmembrane region" description="Helical" evidence="5">
    <location>
        <begin position="284"/>
        <end position="303"/>
    </location>
</feature>
<feature type="transmembrane region" description="Helical" evidence="5">
    <location>
        <begin position="137"/>
        <end position="154"/>
    </location>
</feature>
<evidence type="ECO:0000256" key="3">
    <source>
        <dbReference type="ARBA" id="ARBA00022989"/>
    </source>
</evidence>
<feature type="transmembrane region" description="Helical" evidence="5">
    <location>
        <begin position="254"/>
        <end position="278"/>
    </location>
</feature>
<keyword evidence="4 5" id="KW-0472">Membrane</keyword>
<accession>Q0EYN3</accession>
<dbReference type="HOGENOM" id="CLU_072251_0_0_0"/>
<dbReference type="Proteomes" id="UP000005297">
    <property type="component" value="Unassembled WGS sequence"/>
</dbReference>
<keyword evidence="3 5" id="KW-1133">Transmembrane helix</keyword>
<feature type="transmembrane region" description="Helical" evidence="5">
    <location>
        <begin position="114"/>
        <end position="131"/>
    </location>
</feature>
<feature type="domain" description="Sodium/calcium exchanger membrane region" evidence="6">
    <location>
        <begin position="2"/>
        <end position="154"/>
    </location>
</feature>
<evidence type="ECO:0000259" key="6">
    <source>
        <dbReference type="Pfam" id="PF01699"/>
    </source>
</evidence>
<feature type="transmembrane region" description="Helical" evidence="5">
    <location>
        <begin position="69"/>
        <end position="93"/>
    </location>
</feature>
<dbReference type="GO" id="GO:0008273">
    <property type="term" value="F:calcium, potassium:sodium antiporter activity"/>
    <property type="evidence" value="ECO:0007669"/>
    <property type="project" value="TreeGrafter"/>
</dbReference>
<sequence>MLLLLALGIVYLAAELFTNALEHIGERLGVSEGVTGSVFAAVGTAMPETIVPMVAILAGGAAESVNRDVGLGAILGAPFMLGTLSFGLMAFFAGRKRGWHARFKPESGGLNRDLRVFMLAFSLVIGAALLPEGWESAKIAFATALFLTYFLYVLKTIQASRALVDEGHSTEADSPLYVSRLLGDGMPAVVLQLLCGLTLLVVGARVFVDGVQQASALFGVSALVIALLVVPVATELPEKVNSILWIRRGRDTLAFGNITGAMVFQSTIIPAAGMLLMPWHFSDIHAAAAVLLAVLGVAWLWLISRASWFRPIALLLNAGLYLLFVAVVILY</sequence>
<organism evidence="7 8">
    <name type="scientific">Mariprofundus ferrooxydans PV-1</name>
    <dbReference type="NCBI Taxonomy" id="314345"/>
    <lineage>
        <taxon>Bacteria</taxon>
        <taxon>Pseudomonadati</taxon>
        <taxon>Pseudomonadota</taxon>
        <taxon>Candidatius Mariprofundia</taxon>
        <taxon>Mariprofundales</taxon>
        <taxon>Mariprofundaceae</taxon>
        <taxon>Mariprofundus</taxon>
    </lineage>
</organism>
<dbReference type="PANTHER" id="PTHR10846:SF8">
    <property type="entry name" value="INNER MEMBRANE PROTEIN YRBG"/>
    <property type="match status" value="1"/>
</dbReference>
<feature type="domain" description="Sodium/calcium exchanger membrane region" evidence="6">
    <location>
        <begin position="190"/>
        <end position="325"/>
    </location>
</feature>
<evidence type="ECO:0000313" key="7">
    <source>
        <dbReference type="EMBL" id="EAU54334.1"/>
    </source>
</evidence>
<evidence type="ECO:0000256" key="5">
    <source>
        <dbReference type="SAM" id="Phobius"/>
    </source>
</evidence>
<dbReference type="GO" id="GO:0006874">
    <property type="term" value="P:intracellular calcium ion homeostasis"/>
    <property type="evidence" value="ECO:0007669"/>
    <property type="project" value="TreeGrafter"/>
</dbReference>
<dbReference type="InterPro" id="IPR004837">
    <property type="entry name" value="NaCa_Exmemb"/>
</dbReference>
<dbReference type="GO" id="GO:0005886">
    <property type="term" value="C:plasma membrane"/>
    <property type="evidence" value="ECO:0007669"/>
    <property type="project" value="TreeGrafter"/>
</dbReference>
<dbReference type="STRING" id="314344.AL013_08085"/>
<gene>
    <name evidence="7" type="ORF">SPV1_00105</name>
</gene>
<comment type="caution">
    <text evidence="7">The sequence shown here is derived from an EMBL/GenBank/DDBJ whole genome shotgun (WGS) entry which is preliminary data.</text>
</comment>
<dbReference type="OrthoDB" id="9786081at2"/>